<evidence type="ECO:0000256" key="3">
    <source>
        <dbReference type="ARBA" id="ARBA00011738"/>
    </source>
</evidence>
<evidence type="ECO:0000256" key="11">
    <source>
        <dbReference type="ARBA" id="ARBA00023146"/>
    </source>
</evidence>
<dbReference type="Gene3D" id="2.40.50.140">
    <property type="entry name" value="Nucleic acid-binding proteins"/>
    <property type="match status" value="1"/>
</dbReference>
<dbReference type="CDD" id="cd04322">
    <property type="entry name" value="LysRS_N"/>
    <property type="match status" value="1"/>
</dbReference>
<evidence type="ECO:0000256" key="4">
    <source>
        <dbReference type="ARBA" id="ARBA00022490"/>
    </source>
</evidence>
<dbReference type="AlphaFoldDB" id="A0A2G6KCL8"/>
<evidence type="ECO:0000259" key="15">
    <source>
        <dbReference type="PROSITE" id="PS50862"/>
    </source>
</evidence>
<dbReference type="Pfam" id="PF00152">
    <property type="entry name" value="tRNA-synt_2"/>
    <property type="match status" value="1"/>
</dbReference>
<dbReference type="GO" id="GO:0000049">
    <property type="term" value="F:tRNA binding"/>
    <property type="evidence" value="ECO:0007669"/>
    <property type="project" value="TreeGrafter"/>
</dbReference>
<dbReference type="InterPro" id="IPR045864">
    <property type="entry name" value="aa-tRNA-synth_II/BPL/LPL"/>
</dbReference>
<dbReference type="PANTHER" id="PTHR42918:SF15">
    <property type="entry name" value="LYSINE--TRNA LIGASE, CHLOROPLASTIC_MITOCHONDRIAL"/>
    <property type="match status" value="1"/>
</dbReference>
<dbReference type="InterPro" id="IPR018149">
    <property type="entry name" value="Lys-tRNA-synth_II_C"/>
</dbReference>
<dbReference type="EC" id="6.1.1.6" evidence="13"/>
<dbReference type="GO" id="GO:0000287">
    <property type="term" value="F:magnesium ion binding"/>
    <property type="evidence" value="ECO:0007669"/>
    <property type="project" value="UniProtKB-UniRule"/>
</dbReference>
<evidence type="ECO:0000256" key="8">
    <source>
        <dbReference type="ARBA" id="ARBA00022840"/>
    </source>
</evidence>
<evidence type="ECO:0000313" key="17">
    <source>
        <dbReference type="Proteomes" id="UP000230821"/>
    </source>
</evidence>
<evidence type="ECO:0000256" key="6">
    <source>
        <dbReference type="ARBA" id="ARBA00022723"/>
    </source>
</evidence>
<keyword evidence="4 13" id="KW-0963">Cytoplasm</keyword>
<comment type="cofactor">
    <cofactor evidence="13 14">
        <name>Mg(2+)</name>
        <dbReference type="ChEBI" id="CHEBI:18420"/>
    </cofactor>
    <text evidence="13 14">Binds 3 Mg(2+) ions per subunit.</text>
</comment>
<evidence type="ECO:0000256" key="7">
    <source>
        <dbReference type="ARBA" id="ARBA00022741"/>
    </source>
</evidence>
<organism evidence="16 17">
    <name type="scientific">candidate division KSB3 bacterium</name>
    <dbReference type="NCBI Taxonomy" id="2044937"/>
    <lineage>
        <taxon>Bacteria</taxon>
        <taxon>candidate division KSB3</taxon>
    </lineage>
</organism>
<dbReference type="GO" id="GO:0006430">
    <property type="term" value="P:lysyl-tRNA aminoacylation"/>
    <property type="evidence" value="ECO:0007669"/>
    <property type="project" value="UniProtKB-UniRule"/>
</dbReference>
<dbReference type="NCBIfam" id="NF001756">
    <property type="entry name" value="PRK00484.1"/>
    <property type="match status" value="1"/>
</dbReference>
<feature type="domain" description="Aminoacyl-transfer RNA synthetases class-II family profile" evidence="15">
    <location>
        <begin position="181"/>
        <end position="487"/>
    </location>
</feature>
<dbReference type="SUPFAM" id="SSF55681">
    <property type="entry name" value="Class II aaRS and biotin synthetases"/>
    <property type="match status" value="1"/>
</dbReference>
<dbReference type="FunFam" id="2.40.50.140:FF:000024">
    <property type="entry name" value="Lysine--tRNA ligase"/>
    <property type="match status" value="1"/>
</dbReference>
<dbReference type="InterPro" id="IPR002313">
    <property type="entry name" value="Lys-tRNA-ligase_II"/>
</dbReference>
<dbReference type="PANTHER" id="PTHR42918">
    <property type="entry name" value="LYSYL-TRNA SYNTHETASE"/>
    <property type="match status" value="1"/>
</dbReference>
<dbReference type="Proteomes" id="UP000230821">
    <property type="component" value="Unassembled WGS sequence"/>
</dbReference>
<keyword evidence="11 13" id="KW-0030">Aminoacyl-tRNA synthetase</keyword>
<name>A0A2G6KCL8_9BACT</name>
<sequence length="494" mass="56729">MQETASDQRAQRIAKLDTLRTQNIPPYINSFHVTSTISQLLSNYSGKDKEELEAQEYTTTTAGRIMSMRMHGKTSFGHIQSGKDRVQIYVRKKELGDVFDLYKRLDIGDFIGVTGRVFRTKTDELTVLVSELTLLSKSLRPLPEKWHGLKDVETRYRQRYVDLIVNQQTKDIFMKRAQTISAIRTFFSDREFLEVETPMMQPIAGGATAKPFVTHHNALDMTLFLRIAPELYLKRLIVGGFERVFEINRNFRNEGISTRHNPEFTMLEFYMAYADYQDLMTLTEELFSSVAQDVLETTKITYQGQSIDLTPPWDRLTVRDGILKYAHDVSEADLDDIEALKRIAKSLDIDPKQNKGKLQMEIFETVAEKHLVQPTFVLDFPTEVSPLSKAKPEDPEVVERFELYVAGQELANAFTELNDPIDQRQRFEKQVAEHEAGDEEAQAQVDDDYVRALEYGMPPTAGEGIGIDRLVMLLTDSASIREVILFPHMRKEHL</sequence>
<keyword evidence="6 13" id="KW-0479">Metal-binding</keyword>
<keyword evidence="5 13" id="KW-0436">Ligase</keyword>
<evidence type="ECO:0000256" key="9">
    <source>
        <dbReference type="ARBA" id="ARBA00022842"/>
    </source>
</evidence>
<dbReference type="CDD" id="cd00775">
    <property type="entry name" value="LysRS_core"/>
    <property type="match status" value="1"/>
</dbReference>
<protein>
    <recommendedName>
        <fullName evidence="13">Lysine--tRNA ligase</fullName>
        <ecNumber evidence="13">6.1.1.6</ecNumber>
    </recommendedName>
    <alternativeName>
        <fullName evidence="13">Lysyl-tRNA synthetase</fullName>
        <shortName evidence="13">LysRS</shortName>
    </alternativeName>
</protein>
<dbReference type="EMBL" id="PDSK01000099">
    <property type="protein sequence ID" value="PIE33401.1"/>
    <property type="molecule type" value="Genomic_DNA"/>
</dbReference>
<dbReference type="InterPro" id="IPR034762">
    <property type="entry name" value="Lys-tRNA-ligase_II_bac/euk"/>
</dbReference>
<accession>A0A2G6KCL8</accession>
<keyword evidence="7 13" id="KW-0547">Nucleotide-binding</keyword>
<dbReference type="GO" id="GO:0005829">
    <property type="term" value="C:cytosol"/>
    <property type="evidence" value="ECO:0007669"/>
    <property type="project" value="TreeGrafter"/>
</dbReference>
<dbReference type="SUPFAM" id="SSF50249">
    <property type="entry name" value="Nucleic acid-binding proteins"/>
    <property type="match status" value="1"/>
</dbReference>
<proteinExistence type="inferred from homology"/>
<evidence type="ECO:0000256" key="12">
    <source>
        <dbReference type="ARBA" id="ARBA00048573"/>
    </source>
</evidence>
<dbReference type="InterPro" id="IPR006195">
    <property type="entry name" value="aa-tRNA-synth_II"/>
</dbReference>
<evidence type="ECO:0000256" key="14">
    <source>
        <dbReference type="RuleBase" id="RU000336"/>
    </source>
</evidence>
<dbReference type="NCBIfam" id="TIGR00499">
    <property type="entry name" value="lysS_bact"/>
    <property type="match status" value="1"/>
</dbReference>
<gene>
    <name evidence="13 16" type="primary">lysS</name>
    <name evidence="16" type="ORF">CSA56_12030</name>
</gene>
<dbReference type="Gene3D" id="3.30.930.10">
    <property type="entry name" value="Bira Bifunctional Protein, Domain 2"/>
    <property type="match status" value="1"/>
</dbReference>
<evidence type="ECO:0000313" key="16">
    <source>
        <dbReference type="EMBL" id="PIE33401.1"/>
    </source>
</evidence>
<evidence type="ECO:0000256" key="2">
    <source>
        <dbReference type="ARBA" id="ARBA00008226"/>
    </source>
</evidence>
<keyword evidence="10 13" id="KW-0648">Protein biosynthesis</keyword>
<reference evidence="16 17" key="1">
    <citation type="submission" date="2017-10" db="EMBL/GenBank/DDBJ databases">
        <title>Novel microbial diversity and functional potential in the marine mammal oral microbiome.</title>
        <authorList>
            <person name="Dudek N.K."/>
            <person name="Sun C.L."/>
            <person name="Burstein D."/>
            <person name="Kantor R.S."/>
            <person name="Aliaga Goltsman D.S."/>
            <person name="Bik E.M."/>
            <person name="Thomas B.C."/>
            <person name="Banfield J.F."/>
            <person name="Relman D.A."/>
        </authorList>
    </citation>
    <scope>NUCLEOTIDE SEQUENCE [LARGE SCALE GENOMIC DNA]</scope>
    <source>
        <strain evidence="16">DOLJORAL78_47_16</strain>
    </source>
</reference>
<comment type="caution">
    <text evidence="16">The sequence shown here is derived from an EMBL/GenBank/DDBJ whole genome shotgun (WGS) entry which is preliminary data.</text>
</comment>
<evidence type="ECO:0000256" key="1">
    <source>
        <dbReference type="ARBA" id="ARBA00004496"/>
    </source>
</evidence>
<comment type="similarity">
    <text evidence="2 13">Belongs to the class-II aminoacyl-tRNA synthetase family.</text>
</comment>
<dbReference type="FunFam" id="3.30.930.10:FF:000001">
    <property type="entry name" value="Lysine--tRNA ligase"/>
    <property type="match status" value="1"/>
</dbReference>
<dbReference type="PIRSF" id="PIRSF039101">
    <property type="entry name" value="LysRS2"/>
    <property type="match status" value="1"/>
</dbReference>
<keyword evidence="8 13" id="KW-0067">ATP-binding</keyword>
<dbReference type="PRINTS" id="PR00982">
    <property type="entry name" value="TRNASYNTHLYS"/>
</dbReference>
<dbReference type="InterPro" id="IPR004364">
    <property type="entry name" value="Aa-tRNA-synt_II"/>
</dbReference>
<evidence type="ECO:0000256" key="5">
    <source>
        <dbReference type="ARBA" id="ARBA00022598"/>
    </source>
</evidence>
<comment type="catalytic activity">
    <reaction evidence="12 13 14">
        <text>tRNA(Lys) + L-lysine + ATP = L-lysyl-tRNA(Lys) + AMP + diphosphate</text>
        <dbReference type="Rhea" id="RHEA:20792"/>
        <dbReference type="Rhea" id="RHEA-COMP:9696"/>
        <dbReference type="Rhea" id="RHEA-COMP:9697"/>
        <dbReference type="ChEBI" id="CHEBI:30616"/>
        <dbReference type="ChEBI" id="CHEBI:32551"/>
        <dbReference type="ChEBI" id="CHEBI:33019"/>
        <dbReference type="ChEBI" id="CHEBI:78442"/>
        <dbReference type="ChEBI" id="CHEBI:78529"/>
        <dbReference type="ChEBI" id="CHEBI:456215"/>
        <dbReference type="EC" id="6.1.1.6"/>
    </reaction>
</comment>
<feature type="binding site" evidence="13">
    <location>
        <position position="409"/>
    </location>
    <ligand>
        <name>Mg(2+)</name>
        <dbReference type="ChEBI" id="CHEBI:18420"/>
        <label>1</label>
    </ligand>
</feature>
<evidence type="ECO:0000256" key="10">
    <source>
        <dbReference type="ARBA" id="ARBA00022917"/>
    </source>
</evidence>
<dbReference type="Pfam" id="PF01336">
    <property type="entry name" value="tRNA_anti-codon"/>
    <property type="match status" value="1"/>
</dbReference>
<comment type="subcellular location">
    <subcellularLocation>
        <location evidence="1 13">Cytoplasm</location>
    </subcellularLocation>
</comment>
<dbReference type="GO" id="GO:0004824">
    <property type="term" value="F:lysine-tRNA ligase activity"/>
    <property type="evidence" value="ECO:0007669"/>
    <property type="project" value="UniProtKB-UniRule"/>
</dbReference>
<dbReference type="InterPro" id="IPR044136">
    <property type="entry name" value="Lys-tRNA-ligase_II_N"/>
</dbReference>
<dbReference type="GO" id="GO:0005524">
    <property type="term" value="F:ATP binding"/>
    <property type="evidence" value="ECO:0007669"/>
    <property type="project" value="UniProtKB-UniRule"/>
</dbReference>
<comment type="subunit">
    <text evidence="3 13">Homodimer.</text>
</comment>
<dbReference type="InterPro" id="IPR004365">
    <property type="entry name" value="NA-bd_OB_tRNA"/>
</dbReference>
<keyword evidence="9 13" id="KW-0460">Magnesium</keyword>
<dbReference type="PROSITE" id="PS50862">
    <property type="entry name" value="AA_TRNA_LIGASE_II"/>
    <property type="match status" value="1"/>
</dbReference>
<feature type="binding site" evidence="13">
    <location>
        <position position="402"/>
    </location>
    <ligand>
        <name>Mg(2+)</name>
        <dbReference type="ChEBI" id="CHEBI:18420"/>
        <label>1</label>
    </ligand>
</feature>
<evidence type="ECO:0000256" key="13">
    <source>
        <dbReference type="HAMAP-Rule" id="MF_00252"/>
    </source>
</evidence>
<dbReference type="InterPro" id="IPR012340">
    <property type="entry name" value="NA-bd_OB-fold"/>
</dbReference>
<feature type="binding site" evidence="13">
    <location>
        <position position="409"/>
    </location>
    <ligand>
        <name>Mg(2+)</name>
        <dbReference type="ChEBI" id="CHEBI:18420"/>
        <label>2</label>
    </ligand>
</feature>
<dbReference type="HAMAP" id="MF_00252">
    <property type="entry name" value="Lys_tRNA_synth_class2"/>
    <property type="match status" value="1"/>
</dbReference>